<dbReference type="Proteomes" id="UP001374579">
    <property type="component" value="Unassembled WGS sequence"/>
</dbReference>
<name>A0AAN9AL64_9CAEN</name>
<evidence type="ECO:0000313" key="13">
    <source>
        <dbReference type="Proteomes" id="UP001374579"/>
    </source>
</evidence>
<keyword evidence="4 9" id="KW-0812">Transmembrane</keyword>
<evidence type="ECO:0000256" key="9">
    <source>
        <dbReference type="PROSITE-ProRule" id="PRU00282"/>
    </source>
</evidence>
<dbReference type="GO" id="GO:0022857">
    <property type="term" value="F:transmembrane transporter activity"/>
    <property type="evidence" value="ECO:0007669"/>
    <property type="project" value="TreeGrafter"/>
</dbReference>
<evidence type="ECO:0000256" key="6">
    <source>
        <dbReference type="ARBA" id="ARBA00022989"/>
    </source>
</evidence>
<evidence type="ECO:0000256" key="7">
    <source>
        <dbReference type="ARBA" id="ARBA00023128"/>
    </source>
</evidence>
<dbReference type="Pfam" id="PF00153">
    <property type="entry name" value="Mito_carr"/>
    <property type="match status" value="2"/>
</dbReference>
<dbReference type="PANTHER" id="PTHR45624">
    <property type="entry name" value="MITOCHONDRIAL BASIC AMINO ACIDS TRANSPORTER-RELATED"/>
    <property type="match status" value="1"/>
</dbReference>
<feature type="repeat" description="Solcar" evidence="9">
    <location>
        <begin position="53"/>
        <end position="147"/>
    </location>
</feature>
<keyword evidence="7" id="KW-0496">Mitochondrion</keyword>
<evidence type="ECO:0000256" key="11">
    <source>
        <dbReference type="SAM" id="Phobius"/>
    </source>
</evidence>
<dbReference type="Gene3D" id="1.50.40.10">
    <property type="entry name" value="Mitochondrial carrier domain"/>
    <property type="match status" value="1"/>
</dbReference>
<dbReference type="SUPFAM" id="SSF103506">
    <property type="entry name" value="Mitochondrial carrier"/>
    <property type="match status" value="1"/>
</dbReference>
<dbReference type="PANTHER" id="PTHR45624:SF10">
    <property type="entry name" value="SLC (SOLUTE CARRIER) HOMOLOG"/>
    <property type="match status" value="1"/>
</dbReference>
<dbReference type="GO" id="GO:0031966">
    <property type="term" value="C:mitochondrial membrane"/>
    <property type="evidence" value="ECO:0007669"/>
    <property type="project" value="UniProtKB-SubCell"/>
</dbReference>
<evidence type="ECO:0000256" key="1">
    <source>
        <dbReference type="ARBA" id="ARBA00004225"/>
    </source>
</evidence>
<dbReference type="EMBL" id="JBAMIC010003872">
    <property type="protein sequence ID" value="KAK7088870.1"/>
    <property type="molecule type" value="Genomic_DNA"/>
</dbReference>
<keyword evidence="3 10" id="KW-0813">Transport</keyword>
<organism evidence="12 13">
    <name type="scientific">Littorina saxatilis</name>
    <dbReference type="NCBI Taxonomy" id="31220"/>
    <lineage>
        <taxon>Eukaryota</taxon>
        <taxon>Metazoa</taxon>
        <taxon>Spiralia</taxon>
        <taxon>Lophotrochozoa</taxon>
        <taxon>Mollusca</taxon>
        <taxon>Gastropoda</taxon>
        <taxon>Caenogastropoda</taxon>
        <taxon>Littorinimorpha</taxon>
        <taxon>Littorinoidea</taxon>
        <taxon>Littorinidae</taxon>
        <taxon>Littorina</taxon>
    </lineage>
</organism>
<evidence type="ECO:0000256" key="5">
    <source>
        <dbReference type="ARBA" id="ARBA00022737"/>
    </source>
</evidence>
<evidence type="ECO:0000313" key="12">
    <source>
        <dbReference type="EMBL" id="KAK7088870.1"/>
    </source>
</evidence>
<comment type="similarity">
    <text evidence="2 10">Belongs to the mitochondrial carrier (TC 2.A.29) family.</text>
</comment>
<gene>
    <name evidence="12" type="ORF">V1264_024753</name>
</gene>
<dbReference type="InterPro" id="IPR023395">
    <property type="entry name" value="MCP_dom_sf"/>
</dbReference>
<dbReference type="InterPro" id="IPR050567">
    <property type="entry name" value="Mitochondrial_Carrier"/>
</dbReference>
<keyword evidence="5" id="KW-0677">Repeat</keyword>
<evidence type="ECO:0000256" key="2">
    <source>
        <dbReference type="ARBA" id="ARBA00006375"/>
    </source>
</evidence>
<evidence type="ECO:0000256" key="4">
    <source>
        <dbReference type="ARBA" id="ARBA00022692"/>
    </source>
</evidence>
<comment type="caution">
    <text evidence="12">The sequence shown here is derived from an EMBL/GenBank/DDBJ whole genome shotgun (WGS) entry which is preliminary data.</text>
</comment>
<accession>A0AAN9AL64</accession>
<keyword evidence="8 9" id="KW-0472">Membrane</keyword>
<sequence>MKRSNNWPFSGFCQIRGFFRGLSYPLWTYAGVNAVIFGVYGTALRHLTHDRPPGMLDVYLAGCAAGAAQLVIACPVDVIKCTLQAQIPHQGATTASGRYYSGPGDCLRAVWRQEKLAGLYRGLTSQSLRDVPSYGLYLVCYEAISSALHRKGWADSHGVIADVIGGGLAGTISWFIVMPIDVIKSRVQSDTEGRYRGFVHCASVAVRQEGVSVLYRGTLVTCLRGFPVNAVTFLIYTKTLKYLNRSDEAKSI</sequence>
<evidence type="ECO:0000256" key="3">
    <source>
        <dbReference type="ARBA" id="ARBA00022448"/>
    </source>
</evidence>
<protein>
    <recommendedName>
        <fullName evidence="14">Solute carrier family 25 member 45</fullName>
    </recommendedName>
</protein>
<reference evidence="12 13" key="1">
    <citation type="submission" date="2024-02" db="EMBL/GenBank/DDBJ databases">
        <title>Chromosome-scale genome assembly of the rough periwinkle Littorina saxatilis.</title>
        <authorList>
            <person name="De Jode A."/>
            <person name="Faria R."/>
            <person name="Formenti G."/>
            <person name="Sims Y."/>
            <person name="Smith T.P."/>
            <person name="Tracey A."/>
            <person name="Wood J.M.D."/>
            <person name="Zagrodzka Z.B."/>
            <person name="Johannesson K."/>
            <person name="Butlin R.K."/>
            <person name="Leder E.H."/>
        </authorList>
    </citation>
    <scope>NUCLEOTIDE SEQUENCE [LARGE SCALE GENOMIC DNA]</scope>
    <source>
        <strain evidence="12">Snail1</strain>
        <tissue evidence="12">Muscle</tissue>
    </source>
</reference>
<feature type="repeat" description="Solcar" evidence="9">
    <location>
        <begin position="157"/>
        <end position="242"/>
    </location>
</feature>
<dbReference type="AlphaFoldDB" id="A0AAN9AL64"/>
<dbReference type="InterPro" id="IPR018108">
    <property type="entry name" value="MCP_transmembrane"/>
</dbReference>
<proteinExistence type="inferred from homology"/>
<comment type="subcellular location">
    <subcellularLocation>
        <location evidence="1">Mitochondrion membrane</location>
        <topology evidence="1">Multi-pass membrane protein</topology>
    </subcellularLocation>
</comment>
<feature type="transmembrane region" description="Helical" evidence="11">
    <location>
        <begin position="56"/>
        <end position="73"/>
    </location>
</feature>
<keyword evidence="6 11" id="KW-1133">Transmembrane helix</keyword>
<evidence type="ECO:0000256" key="10">
    <source>
        <dbReference type="RuleBase" id="RU000488"/>
    </source>
</evidence>
<feature type="transmembrane region" description="Helical" evidence="11">
    <location>
        <begin position="26"/>
        <end position="44"/>
    </location>
</feature>
<dbReference type="PROSITE" id="PS50920">
    <property type="entry name" value="SOLCAR"/>
    <property type="match status" value="2"/>
</dbReference>
<evidence type="ECO:0008006" key="14">
    <source>
        <dbReference type="Google" id="ProtNLM"/>
    </source>
</evidence>
<keyword evidence="13" id="KW-1185">Reference proteome</keyword>
<evidence type="ECO:0000256" key="8">
    <source>
        <dbReference type="ARBA" id="ARBA00023136"/>
    </source>
</evidence>